<accession>A0A7Y7IFW8</accession>
<dbReference type="EMBL" id="JAAMFM010000008">
    <property type="protein sequence ID" value="NVM94758.1"/>
    <property type="molecule type" value="Genomic_DNA"/>
</dbReference>
<evidence type="ECO:0000313" key="2">
    <source>
        <dbReference type="Proteomes" id="UP000543556"/>
    </source>
</evidence>
<keyword evidence="2" id="KW-1185">Reference proteome</keyword>
<protein>
    <submittedName>
        <fullName evidence="1">Uncharacterized protein</fullName>
    </submittedName>
</protein>
<sequence>MLHNQEPLTLAPLDGQGVPEVFTDYAHHVHPATATEVVFCPGERIPDWFNSPAAWAAAWEAAGRPRMDPETVA</sequence>
<dbReference type="RefSeq" id="WP_176634492.1">
    <property type="nucleotide sequence ID" value="NZ_JAAMFM010000008.1"/>
</dbReference>
<gene>
    <name evidence="1" type="ORF">G6034_07520</name>
</gene>
<organism evidence="1 2">
    <name type="scientific">Arthrobacter wenxiniae</name>
    <dbReference type="NCBI Taxonomy" id="2713570"/>
    <lineage>
        <taxon>Bacteria</taxon>
        <taxon>Bacillati</taxon>
        <taxon>Actinomycetota</taxon>
        <taxon>Actinomycetes</taxon>
        <taxon>Micrococcales</taxon>
        <taxon>Micrococcaceae</taxon>
        <taxon>Arthrobacter</taxon>
    </lineage>
</organism>
<dbReference type="AlphaFoldDB" id="A0A7Y7IFW8"/>
<reference evidence="1 2" key="1">
    <citation type="submission" date="2020-02" db="EMBL/GenBank/DDBJ databases">
        <title>Genome sequence of strain AETb3-4.</title>
        <authorList>
            <person name="Gao J."/>
            <person name="Zhang X."/>
        </authorList>
    </citation>
    <scope>NUCLEOTIDE SEQUENCE [LARGE SCALE GENOMIC DNA]</scope>
    <source>
        <strain evidence="1 2">AETb3-4</strain>
    </source>
</reference>
<name>A0A7Y7IFW8_9MICC</name>
<dbReference type="Proteomes" id="UP000543556">
    <property type="component" value="Unassembled WGS sequence"/>
</dbReference>
<comment type="caution">
    <text evidence="1">The sequence shown here is derived from an EMBL/GenBank/DDBJ whole genome shotgun (WGS) entry which is preliminary data.</text>
</comment>
<proteinExistence type="predicted"/>
<evidence type="ECO:0000313" key="1">
    <source>
        <dbReference type="EMBL" id="NVM94758.1"/>
    </source>
</evidence>